<dbReference type="SUPFAM" id="SSF111342">
    <property type="entry name" value="CbiD-like"/>
    <property type="match status" value="1"/>
</dbReference>
<dbReference type="InterPro" id="IPR036074">
    <property type="entry name" value="CbiD_sf"/>
</dbReference>
<dbReference type="Pfam" id="PF01888">
    <property type="entry name" value="CbiD"/>
    <property type="match status" value="1"/>
</dbReference>
<dbReference type="HAMAP" id="MF_00787">
    <property type="entry name" value="CbiD"/>
    <property type="match status" value="1"/>
</dbReference>
<name>A0A3B1D2J5_9ZZZZ</name>
<evidence type="ECO:0000313" key="5">
    <source>
        <dbReference type="EMBL" id="VAX25855.1"/>
    </source>
</evidence>
<keyword evidence="2 5" id="KW-0489">Methyltransferase</keyword>
<dbReference type="GO" id="GO:0008168">
    <property type="term" value="F:methyltransferase activity"/>
    <property type="evidence" value="ECO:0007669"/>
    <property type="project" value="UniProtKB-KW"/>
</dbReference>
<dbReference type="PANTHER" id="PTHR35863">
    <property type="entry name" value="COBALT-PRECORRIN-5B C(1)-METHYLTRANSFERASE"/>
    <property type="match status" value="1"/>
</dbReference>
<evidence type="ECO:0000256" key="4">
    <source>
        <dbReference type="ARBA" id="ARBA00022691"/>
    </source>
</evidence>
<dbReference type="GO" id="GO:0032259">
    <property type="term" value="P:methylation"/>
    <property type="evidence" value="ECO:0007669"/>
    <property type="project" value="UniProtKB-KW"/>
</dbReference>
<dbReference type="InterPro" id="IPR002748">
    <property type="entry name" value="CbiD"/>
</dbReference>
<dbReference type="PANTHER" id="PTHR35863:SF1">
    <property type="entry name" value="COBALT-PRECORRIN-5B C(1)-METHYLTRANSFERASE"/>
    <property type="match status" value="1"/>
</dbReference>
<dbReference type="GO" id="GO:0009236">
    <property type="term" value="P:cobalamin biosynthetic process"/>
    <property type="evidence" value="ECO:0007669"/>
    <property type="project" value="UniProtKB-KW"/>
</dbReference>
<dbReference type="EMBL" id="UOGE01000112">
    <property type="protein sequence ID" value="VAX25855.1"/>
    <property type="molecule type" value="Genomic_DNA"/>
</dbReference>
<reference evidence="5" key="1">
    <citation type="submission" date="2018-06" db="EMBL/GenBank/DDBJ databases">
        <authorList>
            <person name="Zhirakovskaya E."/>
        </authorList>
    </citation>
    <scope>NUCLEOTIDE SEQUENCE</scope>
</reference>
<accession>A0A3B1D2J5</accession>
<protein>
    <submittedName>
        <fullName evidence="5">Cobalt-precorrin-5B (C1)-methyltransferase</fullName>
        <ecNumber evidence="5">2.1.1.195</ecNumber>
    </submittedName>
</protein>
<keyword evidence="4" id="KW-0949">S-adenosyl-L-methionine</keyword>
<dbReference type="AlphaFoldDB" id="A0A3B1D2J5"/>
<evidence type="ECO:0000256" key="3">
    <source>
        <dbReference type="ARBA" id="ARBA00022679"/>
    </source>
</evidence>
<evidence type="ECO:0000256" key="1">
    <source>
        <dbReference type="ARBA" id="ARBA00022573"/>
    </source>
</evidence>
<gene>
    <name evidence="5" type="ORF">MNBD_NITROSPINAE02-408</name>
</gene>
<organism evidence="5">
    <name type="scientific">hydrothermal vent metagenome</name>
    <dbReference type="NCBI Taxonomy" id="652676"/>
    <lineage>
        <taxon>unclassified sequences</taxon>
        <taxon>metagenomes</taxon>
        <taxon>ecological metagenomes</taxon>
    </lineage>
</organism>
<sequence length="359" mass="37469">MDGKPQVTALRSGFTTGACACAAAKAAAIMLATGESVQKVMITLPEGGGATLPVEKVERVGDGAKAIVIKDAGDDPDITNGATIVVEITPAEGDEIVFEAGEGVGIVSKAGLSIPAGEPAINPVPRRMISESIREALGVSVRVRISIPGGEKLASKTFNPRLGVVGGLSILGTTGIVRPFSCQAVKQSIVCLLNVALANGADRVVFTPGAIGARAASQIFGINHEQIVEISNEWGYMLDIITGKEVKKIVAIGHPGKLAKLAAGHWDTHSKRSPTAAPYVIQMAEQIFSRAMPESETVEGVFGALDRGEMEILGNSLAKKISEAIEKKVGGRLEVAVALVNMKSRLIGIYGKMDEWNKN</sequence>
<dbReference type="PIRSF" id="PIRSF026782">
    <property type="entry name" value="CbiD"/>
    <property type="match status" value="1"/>
</dbReference>
<dbReference type="EC" id="2.1.1.195" evidence="5"/>
<keyword evidence="3 5" id="KW-0808">Transferase</keyword>
<evidence type="ECO:0000256" key="2">
    <source>
        <dbReference type="ARBA" id="ARBA00022603"/>
    </source>
</evidence>
<keyword evidence="1" id="KW-0169">Cobalamin biosynthesis</keyword>
<proteinExistence type="inferred from homology"/>
<dbReference type="Gene3D" id="3.30.2110.10">
    <property type="entry name" value="CbiD-like"/>
    <property type="match status" value="1"/>
</dbReference>
<dbReference type="NCBIfam" id="TIGR00312">
    <property type="entry name" value="cbiD"/>
    <property type="match status" value="1"/>
</dbReference>